<comment type="caution">
    <text evidence="7">The sequence shown here is derived from an EMBL/GenBank/DDBJ whole genome shotgun (WGS) entry which is preliminary data.</text>
</comment>
<comment type="subunit">
    <text evidence="6">Forms polymers.</text>
</comment>
<dbReference type="PANTHER" id="PTHR42749:SF1">
    <property type="entry name" value="CELL SHAPE-DETERMINING PROTEIN MREB"/>
    <property type="match status" value="1"/>
</dbReference>
<dbReference type="PANTHER" id="PTHR42749">
    <property type="entry name" value="CELL SHAPE-DETERMINING PROTEIN MREB"/>
    <property type="match status" value="1"/>
</dbReference>
<evidence type="ECO:0000256" key="3">
    <source>
        <dbReference type="ARBA" id="ARBA00022840"/>
    </source>
</evidence>
<dbReference type="NCBIfam" id="NF010539">
    <property type="entry name" value="PRK13927.1"/>
    <property type="match status" value="1"/>
</dbReference>
<dbReference type="GO" id="GO:0005737">
    <property type="term" value="C:cytoplasm"/>
    <property type="evidence" value="ECO:0007669"/>
    <property type="project" value="UniProtKB-SubCell"/>
</dbReference>
<dbReference type="HAMAP" id="MF_02207">
    <property type="entry name" value="MreB"/>
    <property type="match status" value="1"/>
</dbReference>
<name>A0A955L8L2_9BACT</name>
<reference evidence="7" key="2">
    <citation type="journal article" date="2021" name="Microbiome">
        <title>Successional dynamics and alternative stable states in a saline activated sludge microbial community over 9 years.</title>
        <authorList>
            <person name="Wang Y."/>
            <person name="Ye J."/>
            <person name="Ju F."/>
            <person name="Liu L."/>
            <person name="Boyd J.A."/>
            <person name="Deng Y."/>
            <person name="Parks D.H."/>
            <person name="Jiang X."/>
            <person name="Yin X."/>
            <person name="Woodcroft B.J."/>
            <person name="Tyson G.W."/>
            <person name="Hugenholtz P."/>
            <person name="Polz M.F."/>
            <person name="Zhang T."/>
        </authorList>
    </citation>
    <scope>NUCLEOTIDE SEQUENCE</scope>
    <source>
        <strain evidence="7">HKST-UBA11</strain>
    </source>
</reference>
<comment type="function">
    <text evidence="6">Forms membrane-associated dynamic filaments that are essential for cell shape determination. Acts by regulating cell wall synthesis and cell elongation, and thus cell shape. A feedback loop between cell geometry and MreB localization may maintain elongated cell shape by targeting cell wall growth to regions of negative cell wall curvature.</text>
</comment>
<feature type="binding site" evidence="6">
    <location>
        <begin position="12"/>
        <end position="14"/>
    </location>
    <ligand>
        <name>ATP</name>
        <dbReference type="ChEBI" id="CHEBI:30616"/>
    </ligand>
</feature>
<dbReference type="CDD" id="cd10225">
    <property type="entry name" value="ASKHA_NBD_MreB-like"/>
    <property type="match status" value="1"/>
</dbReference>
<comment type="similarity">
    <text evidence="5 6">Belongs to the FtsA/MreB family.</text>
</comment>
<evidence type="ECO:0000256" key="5">
    <source>
        <dbReference type="ARBA" id="ARBA00023458"/>
    </source>
</evidence>
<reference evidence="7" key="1">
    <citation type="submission" date="2020-04" db="EMBL/GenBank/DDBJ databases">
        <authorList>
            <person name="Zhang T."/>
        </authorList>
    </citation>
    <scope>NUCLEOTIDE SEQUENCE</scope>
    <source>
        <strain evidence="7">HKST-UBA11</strain>
    </source>
</reference>
<dbReference type="Proteomes" id="UP000754563">
    <property type="component" value="Unassembled WGS sequence"/>
</dbReference>
<keyword evidence="1 6" id="KW-0963">Cytoplasm</keyword>
<evidence type="ECO:0000313" key="8">
    <source>
        <dbReference type="Proteomes" id="UP000754563"/>
    </source>
</evidence>
<dbReference type="GO" id="GO:0008360">
    <property type="term" value="P:regulation of cell shape"/>
    <property type="evidence" value="ECO:0007669"/>
    <property type="project" value="UniProtKB-UniRule"/>
</dbReference>
<keyword evidence="4 6" id="KW-0133">Cell shape</keyword>
<dbReference type="NCBIfam" id="TIGR00904">
    <property type="entry name" value="mreB"/>
    <property type="match status" value="1"/>
</dbReference>
<dbReference type="SUPFAM" id="SSF53067">
    <property type="entry name" value="Actin-like ATPase domain"/>
    <property type="match status" value="2"/>
</dbReference>
<dbReference type="GO" id="GO:0000902">
    <property type="term" value="P:cell morphogenesis"/>
    <property type="evidence" value="ECO:0007669"/>
    <property type="project" value="InterPro"/>
</dbReference>
<keyword evidence="2 6" id="KW-0547">Nucleotide-binding</keyword>
<evidence type="ECO:0000256" key="4">
    <source>
        <dbReference type="ARBA" id="ARBA00022960"/>
    </source>
</evidence>
<protein>
    <recommendedName>
        <fullName evidence="6">Cell shape-determining protein MreB</fullName>
    </recommendedName>
</protein>
<evidence type="ECO:0000256" key="1">
    <source>
        <dbReference type="ARBA" id="ARBA00022490"/>
    </source>
</evidence>
<evidence type="ECO:0000256" key="2">
    <source>
        <dbReference type="ARBA" id="ARBA00022741"/>
    </source>
</evidence>
<feature type="binding site" evidence="6">
    <location>
        <begin position="204"/>
        <end position="207"/>
    </location>
    <ligand>
        <name>ATP</name>
        <dbReference type="ChEBI" id="CHEBI:30616"/>
    </ligand>
</feature>
<dbReference type="Gene3D" id="3.30.420.40">
    <property type="match status" value="3"/>
</dbReference>
<evidence type="ECO:0000256" key="6">
    <source>
        <dbReference type="HAMAP-Rule" id="MF_02207"/>
    </source>
</evidence>
<gene>
    <name evidence="6" type="primary">mreB</name>
    <name evidence="7" type="ORF">KC717_03620</name>
</gene>
<dbReference type="Pfam" id="PF06723">
    <property type="entry name" value="MreB_Mbl"/>
    <property type="match status" value="1"/>
</dbReference>
<comment type="subcellular location">
    <subcellularLocation>
        <location evidence="6">Cytoplasm</location>
    </subcellularLocation>
    <text evidence="6">Membrane-associated.</text>
</comment>
<dbReference type="AlphaFoldDB" id="A0A955L8L2"/>
<evidence type="ECO:0000313" key="7">
    <source>
        <dbReference type="EMBL" id="MCA9385711.1"/>
    </source>
</evidence>
<dbReference type="InterPro" id="IPR056546">
    <property type="entry name" value="MreB_MamK-like"/>
</dbReference>
<feature type="binding site" evidence="6">
    <location>
        <begin position="156"/>
        <end position="158"/>
    </location>
    <ligand>
        <name>ATP</name>
        <dbReference type="ChEBI" id="CHEBI:30616"/>
    </ligand>
</feature>
<comment type="caution">
    <text evidence="6">Lacks conserved residue(s) required for the propagation of feature annotation.</text>
</comment>
<accession>A0A955L8L2</accession>
<keyword evidence="3 6" id="KW-0067">ATP-binding</keyword>
<dbReference type="InterPro" id="IPR004753">
    <property type="entry name" value="MreB"/>
</dbReference>
<proteinExistence type="inferred from homology"/>
<organism evidence="7 8">
    <name type="scientific">Candidatus Dojkabacteria bacterium</name>
    <dbReference type="NCBI Taxonomy" id="2099670"/>
    <lineage>
        <taxon>Bacteria</taxon>
        <taxon>Candidatus Dojkabacteria</taxon>
    </lineage>
</organism>
<dbReference type="InterPro" id="IPR043129">
    <property type="entry name" value="ATPase_NBD"/>
</dbReference>
<sequence length="334" mass="35362">MKKQQLAIDLGTANSLVIDGTGVIVVREPTVVAYSRNDNKIIAVGTEAKSMLGKAPEGIIVKRPMKQGVIASFQLTKALLRHLIKKSSSRSIFTKPEVMISVPAGLTSVEERAVIEAASEAGASKIYLLPEPIAAAIGAKLPVSSTSGSMIANMGGGTAEIAVISLNGLVKYASKRLAGDAINESIQDFFKEQYNLIIGELMAERVKIDIGSAIAYENPYKMDVTGSDALTGQPKSVSVSSNDILPAILTVCKQIITSIQNVLEETPPELASDIIDRGIVLSGGTALIHDIDVLFSDALGVPVHVVEEPLTAVVEGVAEGLRHMDILKRNLKQN</sequence>
<dbReference type="EMBL" id="JAGQLH010000039">
    <property type="protein sequence ID" value="MCA9385711.1"/>
    <property type="molecule type" value="Genomic_DNA"/>
</dbReference>
<dbReference type="GO" id="GO:0005524">
    <property type="term" value="F:ATP binding"/>
    <property type="evidence" value="ECO:0007669"/>
    <property type="project" value="UniProtKB-KW"/>
</dbReference>
<dbReference type="PRINTS" id="PR01652">
    <property type="entry name" value="SHAPEPROTEIN"/>
</dbReference>